<organism evidence="9 10">
    <name type="scientific">Mucilaginibacter gossypiicola</name>
    <dbReference type="NCBI Taxonomy" id="551995"/>
    <lineage>
        <taxon>Bacteria</taxon>
        <taxon>Pseudomonadati</taxon>
        <taxon>Bacteroidota</taxon>
        <taxon>Sphingobacteriia</taxon>
        <taxon>Sphingobacteriales</taxon>
        <taxon>Sphingobacteriaceae</taxon>
        <taxon>Mucilaginibacter</taxon>
    </lineage>
</organism>
<dbReference type="OrthoDB" id="9809781at2"/>
<evidence type="ECO:0000256" key="5">
    <source>
        <dbReference type="PIRNR" id="PIRNR000898"/>
    </source>
</evidence>
<evidence type="ECO:0000256" key="1">
    <source>
        <dbReference type="ARBA" id="ARBA00000032"/>
    </source>
</evidence>
<accession>A0A1H8GPW5</accession>
<dbReference type="Pfam" id="PF00149">
    <property type="entry name" value="Metallophos"/>
    <property type="match status" value="1"/>
</dbReference>
<feature type="binding site" evidence="6">
    <location>
        <position position="58"/>
    </location>
    <ligand>
        <name>Fe cation</name>
        <dbReference type="ChEBI" id="CHEBI:24875"/>
        <label>1</label>
    </ligand>
</feature>
<dbReference type="EMBL" id="FOCL01000003">
    <property type="protein sequence ID" value="SEN45537.1"/>
    <property type="molecule type" value="Genomic_DNA"/>
</dbReference>
<keyword evidence="5 6" id="KW-0408">Iron</keyword>
<evidence type="ECO:0000313" key="10">
    <source>
        <dbReference type="Proteomes" id="UP000198942"/>
    </source>
</evidence>
<evidence type="ECO:0000256" key="3">
    <source>
        <dbReference type="ARBA" id="ARBA00022729"/>
    </source>
</evidence>
<evidence type="ECO:0000313" key="9">
    <source>
        <dbReference type="EMBL" id="SEN45537.1"/>
    </source>
</evidence>
<feature type="signal peptide" evidence="7">
    <location>
        <begin position="1"/>
        <end position="27"/>
    </location>
</feature>
<evidence type="ECO:0000256" key="2">
    <source>
        <dbReference type="ARBA" id="ARBA00012646"/>
    </source>
</evidence>
<comment type="catalytic activity">
    <reaction evidence="1 5">
        <text>a phosphate monoester + H2O = an alcohol + phosphate</text>
        <dbReference type="Rhea" id="RHEA:15017"/>
        <dbReference type="ChEBI" id="CHEBI:15377"/>
        <dbReference type="ChEBI" id="CHEBI:30879"/>
        <dbReference type="ChEBI" id="CHEBI:43474"/>
        <dbReference type="ChEBI" id="CHEBI:67140"/>
        <dbReference type="EC" id="3.1.3.2"/>
    </reaction>
</comment>
<feature type="binding site" evidence="6">
    <location>
        <position position="271"/>
    </location>
    <ligand>
        <name>Fe cation</name>
        <dbReference type="ChEBI" id="CHEBI:24875"/>
        <label>2</label>
    </ligand>
</feature>
<proteinExistence type="predicted"/>
<keyword evidence="6" id="KW-0479">Metal-binding</keyword>
<reference evidence="10" key="1">
    <citation type="submission" date="2016-10" db="EMBL/GenBank/DDBJ databases">
        <authorList>
            <person name="Varghese N."/>
            <person name="Submissions S."/>
        </authorList>
    </citation>
    <scope>NUCLEOTIDE SEQUENCE [LARGE SCALE GENOMIC DNA]</scope>
    <source>
        <strain evidence="10">Gh-48</strain>
    </source>
</reference>
<feature type="binding site" evidence="6">
    <location>
        <position position="273"/>
    </location>
    <ligand>
        <name>Fe cation</name>
        <dbReference type="ChEBI" id="CHEBI:24875"/>
        <label>1</label>
    </ligand>
</feature>
<feature type="domain" description="Calcineurin-like phosphoesterase" evidence="8">
    <location>
        <begin position="52"/>
        <end position="274"/>
    </location>
</feature>
<feature type="chain" id="PRO_5011628649" description="acid phosphatase" evidence="7">
    <location>
        <begin position="28"/>
        <end position="343"/>
    </location>
</feature>
<dbReference type="InterPro" id="IPR004843">
    <property type="entry name" value="Calcineurin-like_PHP"/>
</dbReference>
<evidence type="ECO:0000256" key="4">
    <source>
        <dbReference type="ARBA" id="ARBA00022801"/>
    </source>
</evidence>
<keyword evidence="4 5" id="KW-0378">Hydrolase</keyword>
<dbReference type="PANTHER" id="PTHR10161:SF14">
    <property type="entry name" value="TARTRATE-RESISTANT ACID PHOSPHATASE TYPE 5"/>
    <property type="match status" value="1"/>
</dbReference>
<sequence length="343" mass="39368">MKRRDFVKNTTLSAIGASLIAPLSAFAANRVTHLTSEELTLLPAIKDDYSLHFMALGDWGRNGEYDQMEVGKQMGLWGAAHPNDFVVSVGDNFYPKGVISEFDPLWHYSFENIYTAHSLQCDWYPVFGNHDYHSDVDAQVRYSKISRRWNMPARYYSKEISLNKAKNNEDEAVKKEPKEKKQQAKAKALLIFIDTDPFLHESQAQYVEKQMQWLNETLANASEDVKWKIVIGHHPCYSVGPRIENYDTLTMRKALTKTFEDHKVDVYLSGHEHSLQHLKPDGFTHQFISGAGSELTKVTAGVPYSRFQASEHGFMYFAVDEKRLNVRAINYQGEVLYQTELTK</sequence>
<comment type="cofactor">
    <cofactor evidence="6">
        <name>Fe cation</name>
        <dbReference type="ChEBI" id="CHEBI:24875"/>
    </cofactor>
    <text evidence="6">Binds 2 iron ions per subunit.</text>
</comment>
<dbReference type="PANTHER" id="PTHR10161">
    <property type="entry name" value="TARTRATE-RESISTANT ACID PHOSPHATASE TYPE 5"/>
    <property type="match status" value="1"/>
</dbReference>
<dbReference type="RefSeq" id="WP_091210558.1">
    <property type="nucleotide sequence ID" value="NZ_FOCL01000003.1"/>
</dbReference>
<dbReference type="GO" id="GO:0046872">
    <property type="term" value="F:metal ion binding"/>
    <property type="evidence" value="ECO:0007669"/>
    <property type="project" value="UniProtKB-KW"/>
</dbReference>
<feature type="binding site" evidence="6">
    <location>
        <position position="233"/>
    </location>
    <ligand>
        <name>Fe cation</name>
        <dbReference type="ChEBI" id="CHEBI:24875"/>
        <label>2</label>
    </ligand>
</feature>
<dbReference type="STRING" id="551995.SAMN05192574_103215"/>
<dbReference type="Gene3D" id="3.60.21.10">
    <property type="match status" value="1"/>
</dbReference>
<dbReference type="Proteomes" id="UP000198942">
    <property type="component" value="Unassembled WGS sequence"/>
</dbReference>
<dbReference type="PIRSF" id="PIRSF000898">
    <property type="entry name" value="Acid_Ptase_5"/>
    <property type="match status" value="1"/>
</dbReference>
<dbReference type="InterPro" id="IPR051558">
    <property type="entry name" value="Metallophosphoesterase_PAP"/>
</dbReference>
<keyword evidence="3 7" id="KW-0732">Signal</keyword>
<name>A0A1H8GPW5_9SPHI</name>
<dbReference type="SUPFAM" id="SSF56300">
    <property type="entry name" value="Metallo-dependent phosphatases"/>
    <property type="match status" value="1"/>
</dbReference>
<evidence type="ECO:0000259" key="8">
    <source>
        <dbReference type="Pfam" id="PF00149"/>
    </source>
</evidence>
<dbReference type="AlphaFoldDB" id="A0A1H8GPW5"/>
<dbReference type="EC" id="3.1.3.2" evidence="2 5"/>
<dbReference type="GO" id="GO:0003993">
    <property type="term" value="F:acid phosphatase activity"/>
    <property type="evidence" value="ECO:0007669"/>
    <property type="project" value="UniProtKB-UniRule"/>
</dbReference>
<evidence type="ECO:0000256" key="6">
    <source>
        <dbReference type="PIRSR" id="PIRSR000898-1"/>
    </source>
</evidence>
<feature type="binding site" evidence="6">
    <location>
        <position position="91"/>
    </location>
    <ligand>
        <name>Fe cation</name>
        <dbReference type="ChEBI" id="CHEBI:24875"/>
        <label>2</label>
    </ligand>
</feature>
<evidence type="ECO:0000256" key="7">
    <source>
        <dbReference type="SAM" id="SignalP"/>
    </source>
</evidence>
<protein>
    <recommendedName>
        <fullName evidence="2 5">acid phosphatase</fullName>
        <ecNumber evidence="2 5">3.1.3.2</ecNumber>
    </recommendedName>
</protein>
<feature type="binding site" evidence="6">
    <location>
        <position position="94"/>
    </location>
    <ligand>
        <name>Fe cation</name>
        <dbReference type="ChEBI" id="CHEBI:24875"/>
        <label>1</label>
    </ligand>
</feature>
<gene>
    <name evidence="9" type="ORF">SAMN05192574_103215</name>
</gene>
<dbReference type="InterPro" id="IPR029052">
    <property type="entry name" value="Metallo-depent_PP-like"/>
</dbReference>
<feature type="binding site" evidence="6">
    <location>
        <position position="129"/>
    </location>
    <ligand>
        <name>Fe cation</name>
        <dbReference type="ChEBI" id="CHEBI:24875"/>
        <label>2</label>
    </ligand>
</feature>
<dbReference type="InterPro" id="IPR024927">
    <property type="entry name" value="Acid_PPase"/>
</dbReference>
<feature type="binding site" evidence="6">
    <location>
        <position position="91"/>
    </location>
    <ligand>
        <name>Fe cation</name>
        <dbReference type="ChEBI" id="CHEBI:24875"/>
        <label>1</label>
    </ligand>
</feature>
<keyword evidence="10" id="KW-1185">Reference proteome</keyword>